<reference evidence="3" key="1">
    <citation type="submission" date="2024-06" db="EMBL/GenBank/DDBJ databases">
        <title>Multiomics insights into the TNT degradation mechanism by Pantoea sp. BJ2 isolated from an ammunition destruction site.</title>
        <authorList>
            <person name="Luo J."/>
        </authorList>
    </citation>
    <scope>NUCLEOTIDE SEQUENCE</scope>
    <source>
        <strain evidence="3">BJ2</strain>
    </source>
</reference>
<evidence type="ECO:0000259" key="2">
    <source>
        <dbReference type="Pfam" id="PF00419"/>
    </source>
</evidence>
<gene>
    <name evidence="3" type="ORF">AAF463_00225</name>
</gene>
<dbReference type="InterPro" id="IPR036937">
    <property type="entry name" value="Adhesion_dom_fimbrial_sf"/>
</dbReference>
<feature type="domain" description="Fimbrial-type adhesion" evidence="2">
    <location>
        <begin position="28"/>
        <end position="161"/>
    </location>
</feature>
<dbReference type="Pfam" id="PF00419">
    <property type="entry name" value="Fimbrial"/>
    <property type="match status" value="1"/>
</dbReference>
<organism evidence="3">
    <name type="scientific">Pantoea sp. BJ2</name>
    <dbReference type="NCBI Taxonomy" id="3141322"/>
    <lineage>
        <taxon>Bacteria</taxon>
        <taxon>Pseudomonadati</taxon>
        <taxon>Pseudomonadota</taxon>
        <taxon>Gammaproteobacteria</taxon>
        <taxon>Enterobacterales</taxon>
        <taxon>Erwiniaceae</taxon>
        <taxon>Pantoea</taxon>
    </lineage>
</organism>
<dbReference type="GO" id="GO:0007155">
    <property type="term" value="P:cell adhesion"/>
    <property type="evidence" value="ECO:0007669"/>
    <property type="project" value="InterPro"/>
</dbReference>
<dbReference type="Gene3D" id="2.60.40.1090">
    <property type="entry name" value="Fimbrial-type adhesion domain"/>
    <property type="match status" value="1"/>
</dbReference>
<proteinExistence type="predicted"/>
<dbReference type="InterPro" id="IPR005430">
    <property type="entry name" value="P_pili_tip_PapF"/>
</dbReference>
<feature type="chain" id="PRO_5043964049" evidence="1">
    <location>
        <begin position="23"/>
        <end position="161"/>
    </location>
</feature>
<dbReference type="InterPro" id="IPR008966">
    <property type="entry name" value="Adhesion_dom_sf"/>
</dbReference>
<accession>A0AAU7TWI8</accession>
<keyword evidence="1" id="KW-0732">Signal</keyword>
<dbReference type="AlphaFoldDB" id="A0AAU7TWI8"/>
<feature type="signal peptide" evidence="1">
    <location>
        <begin position="1"/>
        <end position="22"/>
    </location>
</feature>
<sequence>MFERACIITTLVFILTASPVKANINVTVRGNIIAAPSCVINNNNTIDVDFGNNIYTSKVDGQNYRKNLVYTLVCDSSLSNNLKLAMQGTAAGFDGALATNKSNLGIKFYANNTALDVNSWLNFTYDANNLPALEAVPVKRSGATLTTGAFDTNATLVVEVQ</sequence>
<evidence type="ECO:0000256" key="1">
    <source>
        <dbReference type="SAM" id="SignalP"/>
    </source>
</evidence>
<dbReference type="InterPro" id="IPR000259">
    <property type="entry name" value="Adhesion_dom_fimbrial"/>
</dbReference>
<evidence type="ECO:0000313" key="3">
    <source>
        <dbReference type="EMBL" id="XBV44803.1"/>
    </source>
</evidence>
<dbReference type="SUPFAM" id="SSF49401">
    <property type="entry name" value="Bacterial adhesins"/>
    <property type="match status" value="1"/>
</dbReference>
<protein>
    <submittedName>
        <fullName evidence="3">Fimbrial protein</fullName>
    </submittedName>
</protein>
<name>A0AAU7TWI8_9GAMM</name>
<dbReference type="GO" id="GO:0009289">
    <property type="term" value="C:pilus"/>
    <property type="evidence" value="ECO:0007669"/>
    <property type="project" value="InterPro"/>
</dbReference>
<dbReference type="PRINTS" id="PR01613">
    <property type="entry name" value="FIMBRIALPAPF"/>
</dbReference>
<dbReference type="RefSeq" id="WP_350261334.1">
    <property type="nucleotide sequence ID" value="NZ_CP158292.1"/>
</dbReference>
<dbReference type="EMBL" id="CP158292">
    <property type="protein sequence ID" value="XBV44803.1"/>
    <property type="molecule type" value="Genomic_DNA"/>
</dbReference>